<dbReference type="RefSeq" id="WP_346024134.1">
    <property type="nucleotide sequence ID" value="NZ_BAAADA010000047.1"/>
</dbReference>
<gene>
    <name evidence="1" type="ORF">GCM10008936_06500</name>
</gene>
<reference evidence="2" key="1">
    <citation type="journal article" date="2019" name="Int. J. Syst. Evol. Microbiol.">
        <title>The Global Catalogue of Microorganisms (GCM) 10K type strain sequencing project: providing services to taxonomists for standard genome sequencing and annotation.</title>
        <authorList>
            <consortium name="The Broad Institute Genomics Platform"/>
            <consortium name="The Broad Institute Genome Sequencing Center for Infectious Disease"/>
            <person name="Wu L."/>
            <person name="Ma J."/>
        </authorList>
    </citation>
    <scope>NUCLEOTIDE SEQUENCE [LARGE SCALE GENOMIC DNA]</scope>
    <source>
        <strain evidence="2">JCM 14232</strain>
    </source>
</reference>
<keyword evidence="2" id="KW-1185">Reference proteome</keyword>
<accession>A0ABP3KFW5</accession>
<proteinExistence type="predicted"/>
<name>A0ABP3KFW5_9LACT</name>
<evidence type="ECO:0000313" key="1">
    <source>
        <dbReference type="EMBL" id="GAA0478956.1"/>
    </source>
</evidence>
<dbReference type="Proteomes" id="UP001410648">
    <property type="component" value="Unassembled WGS sequence"/>
</dbReference>
<sequence length="248" mass="29084">MSMYYRQDTFSKPDHIHFEGQITELWVDNGFKTAILKVLHGTNDFGFSTGDIKVFKFYSYIYRNIAETDVTVESKLMEQLIHEYDFDGEIEDLLGKKLYFTYAVTPLDADSTEYEFEFLSVEPIDSLSTSYFDLKRPFQSSEFTGQVEDIHVTDEGFGILMKIPNERIPGKTPEPLLKFFWIPEEEYWDVDGLISIYNYPSKDREMCNIEELKSRTVTVEVLNPYRTVDNYGSVYKYKEYVNKVCAIE</sequence>
<protein>
    <submittedName>
        <fullName evidence="1">Uncharacterized protein</fullName>
    </submittedName>
</protein>
<dbReference type="EMBL" id="BAAADA010000047">
    <property type="protein sequence ID" value="GAA0478956.1"/>
    <property type="molecule type" value="Genomic_DNA"/>
</dbReference>
<organism evidence="1 2">
    <name type="scientific">Alkalibacterium indicireducens</name>
    <dbReference type="NCBI Taxonomy" id="398758"/>
    <lineage>
        <taxon>Bacteria</taxon>
        <taxon>Bacillati</taxon>
        <taxon>Bacillota</taxon>
        <taxon>Bacilli</taxon>
        <taxon>Lactobacillales</taxon>
        <taxon>Carnobacteriaceae</taxon>
        <taxon>Alkalibacterium</taxon>
    </lineage>
</organism>
<comment type="caution">
    <text evidence="1">The sequence shown here is derived from an EMBL/GenBank/DDBJ whole genome shotgun (WGS) entry which is preliminary data.</text>
</comment>
<evidence type="ECO:0000313" key="2">
    <source>
        <dbReference type="Proteomes" id="UP001410648"/>
    </source>
</evidence>